<dbReference type="Proteomes" id="UP001608902">
    <property type="component" value="Unassembled WGS sequence"/>
</dbReference>
<comment type="caution">
    <text evidence="2">The sequence shown here is derived from an EMBL/GenBank/DDBJ whole genome shotgun (WGS) entry which is preliminary data.</text>
</comment>
<proteinExistence type="predicted"/>
<feature type="region of interest" description="Disordered" evidence="1">
    <location>
        <begin position="1"/>
        <end position="82"/>
    </location>
</feature>
<dbReference type="AlphaFoldDB" id="A0ABD6EKD7"/>
<keyword evidence="3" id="KW-1185">Reference proteome</keyword>
<evidence type="ECO:0000256" key="1">
    <source>
        <dbReference type="SAM" id="MobiDB-lite"/>
    </source>
</evidence>
<reference evidence="2 3" key="1">
    <citation type="submission" date="2024-08" db="EMBL/GenBank/DDBJ databases">
        <title>Gnathostoma spinigerum genome.</title>
        <authorList>
            <person name="Gonzalez-Bertolin B."/>
            <person name="Monzon S."/>
            <person name="Zaballos A."/>
            <person name="Jimenez P."/>
            <person name="Dekumyoy P."/>
            <person name="Varona S."/>
            <person name="Cuesta I."/>
            <person name="Sumanam S."/>
            <person name="Adisakwattana P."/>
            <person name="Gasser R.B."/>
            <person name="Hernandez-Gonzalez A."/>
            <person name="Young N.D."/>
            <person name="Perteguer M.J."/>
        </authorList>
    </citation>
    <scope>NUCLEOTIDE SEQUENCE [LARGE SCALE GENOMIC DNA]</scope>
    <source>
        <strain evidence="2">AL3</strain>
        <tissue evidence="2">Liver</tissue>
    </source>
</reference>
<name>A0ABD6EKD7_9BILA</name>
<feature type="compositionally biased region" description="Low complexity" evidence="1">
    <location>
        <begin position="29"/>
        <end position="42"/>
    </location>
</feature>
<evidence type="ECO:0000313" key="3">
    <source>
        <dbReference type="Proteomes" id="UP001608902"/>
    </source>
</evidence>
<accession>A0ABD6EKD7</accession>
<feature type="compositionally biased region" description="Low complexity" evidence="1">
    <location>
        <begin position="57"/>
        <end position="82"/>
    </location>
</feature>
<protein>
    <submittedName>
        <fullName evidence="2">Uncharacterized protein</fullName>
    </submittedName>
</protein>
<sequence>MQSWKITFSPGLPSTGGSPGLPFGPGGPFAPSSPSGPDGPAGQMIQGGSIGSATIGPSDPFFPSAPLSPSLPFLPGGPSGPGSPADPWKCDLYNSFLTAKNNYQVLVSFLKTYFVFERTVILLQGIHRVSKTKVIHLRSFAPPTCDSYKYLL</sequence>
<feature type="compositionally biased region" description="Gly residues" evidence="1">
    <location>
        <begin position="17"/>
        <end position="27"/>
    </location>
</feature>
<organism evidence="2 3">
    <name type="scientific">Gnathostoma spinigerum</name>
    <dbReference type="NCBI Taxonomy" id="75299"/>
    <lineage>
        <taxon>Eukaryota</taxon>
        <taxon>Metazoa</taxon>
        <taxon>Ecdysozoa</taxon>
        <taxon>Nematoda</taxon>
        <taxon>Chromadorea</taxon>
        <taxon>Rhabditida</taxon>
        <taxon>Spirurina</taxon>
        <taxon>Gnathostomatomorpha</taxon>
        <taxon>Gnathostomatoidea</taxon>
        <taxon>Gnathostomatidae</taxon>
        <taxon>Gnathostoma</taxon>
    </lineage>
</organism>
<dbReference type="EMBL" id="JBGFUD010002295">
    <property type="protein sequence ID" value="MFH4977428.1"/>
    <property type="molecule type" value="Genomic_DNA"/>
</dbReference>
<evidence type="ECO:0000313" key="2">
    <source>
        <dbReference type="EMBL" id="MFH4977428.1"/>
    </source>
</evidence>
<gene>
    <name evidence="2" type="ORF">AB6A40_004137</name>
</gene>